<dbReference type="GeneID" id="100904314"/>
<organism evidence="3 4">
    <name type="scientific">Galendromus occidentalis</name>
    <name type="common">western predatory mite</name>
    <dbReference type="NCBI Taxonomy" id="34638"/>
    <lineage>
        <taxon>Eukaryota</taxon>
        <taxon>Metazoa</taxon>
        <taxon>Ecdysozoa</taxon>
        <taxon>Arthropoda</taxon>
        <taxon>Chelicerata</taxon>
        <taxon>Arachnida</taxon>
        <taxon>Acari</taxon>
        <taxon>Parasitiformes</taxon>
        <taxon>Mesostigmata</taxon>
        <taxon>Gamasina</taxon>
        <taxon>Phytoseioidea</taxon>
        <taxon>Phytoseiidae</taxon>
        <taxon>Typhlodrominae</taxon>
        <taxon>Galendromus</taxon>
    </lineage>
</organism>
<evidence type="ECO:0000256" key="1">
    <source>
        <dbReference type="SAM" id="MobiDB-lite"/>
    </source>
</evidence>
<feature type="region of interest" description="Disordered" evidence="1">
    <location>
        <begin position="108"/>
        <end position="128"/>
    </location>
</feature>
<keyword evidence="3" id="KW-1185">Reference proteome</keyword>
<feature type="compositionally biased region" description="Polar residues" evidence="1">
    <location>
        <begin position="108"/>
        <end position="125"/>
    </location>
</feature>
<sequence>MKLFLCFALVALSAFATAAEEDPEAKNVKLEVPADGTETKTADGKESVEERGLYRGHHGGYGGGFGGGFDRFGSQAQAGGFNQGSNQHAQANQFNNAAGFKNTQGFREQQGFSHSNNNQYGSGFNTAAGGYQNQQGGFGQAGGSYGQGGGFGFGRR</sequence>
<evidence type="ECO:0000256" key="2">
    <source>
        <dbReference type="SAM" id="SignalP"/>
    </source>
</evidence>
<reference evidence="4" key="1">
    <citation type="submission" date="2025-08" db="UniProtKB">
        <authorList>
            <consortium name="RefSeq"/>
        </authorList>
    </citation>
    <scope>IDENTIFICATION</scope>
</reference>
<dbReference type="AlphaFoldDB" id="A0AAJ6QRY9"/>
<dbReference type="Proteomes" id="UP000694867">
    <property type="component" value="Unplaced"/>
</dbReference>
<dbReference type="KEGG" id="goe:100904314"/>
<evidence type="ECO:0000313" key="3">
    <source>
        <dbReference type="Proteomes" id="UP000694867"/>
    </source>
</evidence>
<proteinExistence type="predicted"/>
<gene>
    <name evidence="4" type="primary">LOC100904314</name>
</gene>
<protein>
    <submittedName>
        <fullName evidence="4">Glycine-rich protein DC9.1</fullName>
    </submittedName>
</protein>
<dbReference type="RefSeq" id="XP_003741900.1">
    <property type="nucleotide sequence ID" value="XM_003741852.2"/>
</dbReference>
<feature type="signal peptide" evidence="2">
    <location>
        <begin position="1"/>
        <end position="18"/>
    </location>
</feature>
<feature type="chain" id="PRO_5042585850" evidence="2">
    <location>
        <begin position="19"/>
        <end position="156"/>
    </location>
</feature>
<evidence type="ECO:0000313" key="4">
    <source>
        <dbReference type="RefSeq" id="XP_003741900.1"/>
    </source>
</evidence>
<accession>A0AAJ6QRY9</accession>
<keyword evidence="2" id="KW-0732">Signal</keyword>
<name>A0AAJ6QRY9_9ACAR</name>